<evidence type="ECO:0000313" key="4">
    <source>
        <dbReference type="Proteomes" id="UP000824469"/>
    </source>
</evidence>
<gene>
    <name evidence="3" type="ORF">KI387_018602</name>
</gene>
<evidence type="ECO:0000259" key="2">
    <source>
        <dbReference type="Pfam" id="PF24477"/>
    </source>
</evidence>
<dbReference type="Pfam" id="PF24477">
    <property type="entry name" value="ARM_At3g06530"/>
    <property type="match status" value="1"/>
</dbReference>
<keyword evidence="4" id="KW-1185">Reference proteome</keyword>
<dbReference type="PANTHER" id="PTHR13457">
    <property type="entry name" value="BAP28"/>
    <property type="match status" value="1"/>
</dbReference>
<dbReference type="Proteomes" id="UP000824469">
    <property type="component" value="Unassembled WGS sequence"/>
</dbReference>
<dbReference type="GO" id="GO:0000462">
    <property type="term" value="P:maturation of SSU-rRNA from tricistronic rRNA transcript (SSU-rRNA, 5.8S rRNA, LSU-rRNA)"/>
    <property type="evidence" value="ECO:0007669"/>
    <property type="project" value="TreeGrafter"/>
</dbReference>
<dbReference type="GO" id="GO:0030686">
    <property type="term" value="C:90S preribosome"/>
    <property type="evidence" value="ECO:0007669"/>
    <property type="project" value="TreeGrafter"/>
</dbReference>
<dbReference type="InterPro" id="IPR022125">
    <property type="entry name" value="U3snoRNP10_N"/>
</dbReference>
<protein>
    <submittedName>
        <fullName evidence="3">Uncharacterized protein</fullName>
    </submittedName>
</protein>
<dbReference type="SUPFAM" id="SSF48371">
    <property type="entry name" value="ARM repeat"/>
    <property type="match status" value="1"/>
</dbReference>
<feature type="domain" description="U3 small nucleolar RNA-associated protein 10 N-terminal" evidence="1">
    <location>
        <begin position="130"/>
        <end position="252"/>
    </location>
</feature>
<dbReference type="Gene3D" id="1.25.10.10">
    <property type="entry name" value="Leucine-rich Repeat Variant"/>
    <property type="match status" value="1"/>
</dbReference>
<dbReference type="EMBL" id="JAHRHJ020000004">
    <property type="protein sequence ID" value="KAH9316833.1"/>
    <property type="molecule type" value="Genomic_DNA"/>
</dbReference>
<reference evidence="3 4" key="1">
    <citation type="journal article" date="2021" name="Nat. Plants">
        <title>The Taxus genome provides insights into paclitaxel biosynthesis.</title>
        <authorList>
            <person name="Xiong X."/>
            <person name="Gou J."/>
            <person name="Liao Q."/>
            <person name="Li Y."/>
            <person name="Zhou Q."/>
            <person name="Bi G."/>
            <person name="Li C."/>
            <person name="Du R."/>
            <person name="Wang X."/>
            <person name="Sun T."/>
            <person name="Guo L."/>
            <person name="Liang H."/>
            <person name="Lu P."/>
            <person name="Wu Y."/>
            <person name="Zhang Z."/>
            <person name="Ro D.K."/>
            <person name="Shang Y."/>
            <person name="Huang S."/>
            <person name="Yan J."/>
        </authorList>
    </citation>
    <scope>NUCLEOTIDE SEQUENCE [LARGE SCALE GENOMIC DNA]</scope>
    <source>
        <strain evidence="3">Ta-2019</strain>
    </source>
</reference>
<dbReference type="OMA" id="THTSHES"/>
<dbReference type="GO" id="GO:0045943">
    <property type="term" value="P:positive regulation of transcription by RNA polymerase I"/>
    <property type="evidence" value="ECO:0007669"/>
    <property type="project" value="TreeGrafter"/>
</dbReference>
<comment type="caution">
    <text evidence="3">The sequence shown here is derived from an EMBL/GenBank/DDBJ whole genome shotgun (WGS) entry which is preliminary data.</text>
</comment>
<dbReference type="InterPro" id="IPR011989">
    <property type="entry name" value="ARM-like"/>
</dbReference>
<name>A0AA38L9I3_TAXCH</name>
<dbReference type="GO" id="GO:0034455">
    <property type="term" value="C:t-UTP complex"/>
    <property type="evidence" value="ECO:0007669"/>
    <property type="project" value="TreeGrafter"/>
</dbReference>
<feature type="domain" description="At3g06530-like ARM-repeats" evidence="2">
    <location>
        <begin position="577"/>
        <end position="750"/>
    </location>
</feature>
<dbReference type="InterPro" id="IPR016024">
    <property type="entry name" value="ARM-type_fold"/>
</dbReference>
<dbReference type="PANTHER" id="PTHR13457:SF1">
    <property type="entry name" value="HEAT REPEAT-CONTAINING PROTEIN 1"/>
    <property type="match status" value="1"/>
</dbReference>
<dbReference type="AlphaFoldDB" id="A0AA38L9I3"/>
<organism evidence="3 4">
    <name type="scientific">Taxus chinensis</name>
    <name type="common">Chinese yew</name>
    <name type="synonym">Taxus wallichiana var. chinensis</name>
    <dbReference type="NCBI Taxonomy" id="29808"/>
    <lineage>
        <taxon>Eukaryota</taxon>
        <taxon>Viridiplantae</taxon>
        <taxon>Streptophyta</taxon>
        <taxon>Embryophyta</taxon>
        <taxon>Tracheophyta</taxon>
        <taxon>Spermatophyta</taxon>
        <taxon>Pinopsida</taxon>
        <taxon>Pinidae</taxon>
        <taxon>Conifers II</taxon>
        <taxon>Cupressales</taxon>
        <taxon>Taxaceae</taxon>
        <taxon>Taxus</taxon>
    </lineage>
</organism>
<evidence type="ECO:0000313" key="3">
    <source>
        <dbReference type="EMBL" id="KAH9316833.1"/>
    </source>
</evidence>
<dbReference type="Pfam" id="PF12397">
    <property type="entry name" value="U3snoRNP10"/>
    <property type="match status" value="1"/>
</dbReference>
<sequence length="774" mass="85858">MPPPSISAEILDEVIIDYLLGIDYDNTNKKLDENVHVDDVVSNTSQDDCILASHTPCISENVSSDSTDTSHTSVSPTSLYIDDMIDEILASESLSDIDDTHTSHESTSLHIVELIMETLGAVTTVNTDLISKMLPFIFRCFDPMVVQDYKVGGLMVVGTLAGRATLSEKLVKQLLCLVAKSMHKDVNALHDISLFQMALMVMIKLTQSQSIAVFPWKALEVLASVSDLAVSLAELSKTFYAEKFLLLILDGLVYYSFRQKPCQTSLISIIDAVPMEGQIVHVVSKILGIYTGCSLKTHKSEMEQLDTHEASEISYNCILVAILANFRGSYEETHFLIHGTGTWTRCVLLTIEKIYPAELDKAVCNFLEISRETTKQSVSNGSVLEVVRMVFNGSLHIPMEESNASVYISLEHPQPQIRAAAVSSLATLGMIEASDCDTKTIINIQEALLRRLHDDDLSVVRAALSLEGLARIIDPSSLLKALNSNLSRCFSTFSTGSGASKEQAYVVADLSLEFTASSFLMQNPNLLKKVAAMILPYSLILPKTWKLNQKALQLAGKISWPFFNHLSDTLDLTGNAHSKKLEENWQMSVNSKIIGALSDGLLENPGTYLPWLIECCGEFGRIKPLLFLILIHSFMQQREGKFWHLLKGSLPLLKQEWSDVDIRGTIIQTRPNDTNEFFSQPEMYKEIEAGNQAVNGNLLVAIFWSLLKNFPKKASKDESSDSLSVLEDLFVLFAMSSYKEVFKEHIQLLILVTHSALPAVPLLSKFFMAEGLLL</sequence>
<evidence type="ECO:0000259" key="1">
    <source>
        <dbReference type="Pfam" id="PF12397"/>
    </source>
</evidence>
<accession>A0AA38L9I3</accession>
<dbReference type="GO" id="GO:0030515">
    <property type="term" value="F:snoRNA binding"/>
    <property type="evidence" value="ECO:0007669"/>
    <property type="project" value="TreeGrafter"/>
</dbReference>
<proteinExistence type="predicted"/>
<dbReference type="InterPro" id="IPR040191">
    <property type="entry name" value="UTP10"/>
</dbReference>
<dbReference type="GO" id="GO:0032040">
    <property type="term" value="C:small-subunit processome"/>
    <property type="evidence" value="ECO:0007669"/>
    <property type="project" value="TreeGrafter"/>
</dbReference>
<dbReference type="InterPro" id="IPR056384">
    <property type="entry name" value="ARM_At3g06530"/>
</dbReference>